<name>A0ABV5ABI0_9BACL</name>
<evidence type="ECO:0000313" key="6">
    <source>
        <dbReference type="Proteomes" id="UP001579974"/>
    </source>
</evidence>
<evidence type="ECO:0000313" key="5">
    <source>
        <dbReference type="EMBL" id="MFB5189628.1"/>
    </source>
</evidence>
<dbReference type="Gene3D" id="3.30.70.360">
    <property type="match status" value="1"/>
</dbReference>
<dbReference type="RefSeq" id="WP_275475321.1">
    <property type="nucleotide sequence ID" value="NZ_CP162940.1"/>
</dbReference>
<keyword evidence="3 5" id="KW-0378">Hydrolase</keyword>
<proteinExistence type="predicted"/>
<dbReference type="Proteomes" id="UP001579974">
    <property type="component" value="Unassembled WGS sequence"/>
</dbReference>
<dbReference type="InterPro" id="IPR036264">
    <property type="entry name" value="Bact_exopeptidase_dim_dom"/>
</dbReference>
<dbReference type="Pfam" id="PF07687">
    <property type="entry name" value="M20_dimer"/>
    <property type="match status" value="1"/>
</dbReference>
<dbReference type="EC" id="3.4.13.-" evidence="5"/>
<keyword evidence="1" id="KW-0645">Protease</keyword>
<keyword evidence="2" id="KW-0479">Metal-binding</keyword>
<keyword evidence="6" id="KW-1185">Reference proteome</keyword>
<evidence type="ECO:0000256" key="3">
    <source>
        <dbReference type="ARBA" id="ARBA00022801"/>
    </source>
</evidence>
<dbReference type="PANTHER" id="PTHR43270">
    <property type="entry name" value="BETA-ALA-HIS DIPEPTIDASE"/>
    <property type="match status" value="1"/>
</dbReference>
<comment type="caution">
    <text evidence="5">The sequence shown here is derived from an EMBL/GenBank/DDBJ whole genome shotgun (WGS) entry which is preliminary data.</text>
</comment>
<accession>A0ABV5ABI0</accession>
<dbReference type="NCBIfam" id="NF006579">
    <property type="entry name" value="PRK09104.1"/>
    <property type="match status" value="1"/>
</dbReference>
<dbReference type="Pfam" id="PF01546">
    <property type="entry name" value="Peptidase_M20"/>
    <property type="match status" value="1"/>
</dbReference>
<keyword evidence="5" id="KW-0224">Dipeptidase</keyword>
<organism evidence="5 6">
    <name type="scientific">Alicyclobacillus fastidiosus</name>
    <dbReference type="NCBI Taxonomy" id="392011"/>
    <lineage>
        <taxon>Bacteria</taxon>
        <taxon>Bacillati</taxon>
        <taxon>Bacillota</taxon>
        <taxon>Bacilli</taxon>
        <taxon>Bacillales</taxon>
        <taxon>Alicyclobacillaceae</taxon>
        <taxon>Alicyclobacillus</taxon>
    </lineage>
</organism>
<dbReference type="InterPro" id="IPR002933">
    <property type="entry name" value="Peptidase_M20"/>
</dbReference>
<dbReference type="NCBIfam" id="NF006053">
    <property type="entry name" value="PRK08201.1"/>
    <property type="match status" value="1"/>
</dbReference>
<dbReference type="Gene3D" id="3.40.630.10">
    <property type="entry name" value="Zn peptidases"/>
    <property type="match status" value="1"/>
</dbReference>
<gene>
    <name evidence="5" type="ORF">KKP3000_002904</name>
</gene>
<evidence type="ECO:0000256" key="1">
    <source>
        <dbReference type="ARBA" id="ARBA00022670"/>
    </source>
</evidence>
<protein>
    <submittedName>
        <fullName evidence="5">Dipeptidase</fullName>
        <ecNumber evidence="5">3.4.13.-</ecNumber>
    </submittedName>
</protein>
<reference evidence="5 6" key="1">
    <citation type="journal article" date="2024" name="Int. J. Mol. Sci.">
        <title>Exploration of Alicyclobacillus spp. Genome in Search of Antibiotic Resistance.</title>
        <authorList>
            <person name="Bucka-Kolendo J."/>
            <person name="Kiousi D.E."/>
            <person name="Dekowska A."/>
            <person name="Mikolajczuk-Szczyrba A."/>
            <person name="Karadedos D.M."/>
            <person name="Michael P."/>
            <person name="Galanis A."/>
            <person name="Sokolowska B."/>
        </authorList>
    </citation>
    <scope>NUCLEOTIDE SEQUENCE [LARGE SCALE GENOMIC DNA]</scope>
    <source>
        <strain evidence="5 6">KKP 3000</strain>
    </source>
</reference>
<dbReference type="GO" id="GO:0016805">
    <property type="term" value="F:dipeptidase activity"/>
    <property type="evidence" value="ECO:0007669"/>
    <property type="project" value="UniProtKB-KW"/>
</dbReference>
<dbReference type="PANTHER" id="PTHR43270:SF12">
    <property type="entry name" value="SUCCINYL-DIAMINOPIMELATE DESUCCINYLASE"/>
    <property type="match status" value="1"/>
</dbReference>
<dbReference type="CDD" id="cd05680">
    <property type="entry name" value="M20_dipept_like"/>
    <property type="match status" value="1"/>
</dbReference>
<dbReference type="SUPFAM" id="SSF55031">
    <property type="entry name" value="Bacterial exopeptidase dimerisation domain"/>
    <property type="match status" value="1"/>
</dbReference>
<evidence type="ECO:0000259" key="4">
    <source>
        <dbReference type="Pfam" id="PF07687"/>
    </source>
</evidence>
<evidence type="ECO:0000256" key="2">
    <source>
        <dbReference type="ARBA" id="ARBA00022723"/>
    </source>
</evidence>
<sequence length="461" mass="50664">MEAIERHLRDHREDHLAQLKSLLSIPSISALSEHKGDVRKAAQFLSEALTEAGFQNAEIVETAGHPVVYADWLNAPGKPTVLVYGHYDVQPVDPLHLWQSPPFEPDIRDNQIYARGASDDKGPTFMHIKALEAILQEHGELPLNIKFCIEGEEEVGSAHLADALEAHKAKFQADLVLISDTTMLAPDQPSICYGLRGLAAFQIDLRTANSDLHSGLYGGAVPNAVHALVELLDTLHAPDGTITVDGFYDGVVELSPAERDEYAKLPHDDEAYRQSLDLPALHGEPGYTTLERLWARPTLELNGIYGGFQGEGTKTVIPNEAHAKITCRLVPGQDPNAILDRIEAHITKHTPVGSTVTFTRQEGGHPYLAPYDHPAIQLAAQAYTKAYGVQAVFTRMGGSIPVVETFSQLFHIPIVLMGFGLSDENFHAPNEHFSLDNFDKGLRTLCYYYLNLPTVLGNEPN</sequence>
<dbReference type="EMBL" id="JBDXSU010000003">
    <property type="protein sequence ID" value="MFB5189628.1"/>
    <property type="molecule type" value="Genomic_DNA"/>
</dbReference>
<dbReference type="SUPFAM" id="SSF53187">
    <property type="entry name" value="Zn-dependent exopeptidases"/>
    <property type="match status" value="1"/>
</dbReference>
<dbReference type="InterPro" id="IPR051458">
    <property type="entry name" value="Cyt/Met_Dipeptidase"/>
</dbReference>
<dbReference type="NCBIfam" id="NF005914">
    <property type="entry name" value="PRK07907.1"/>
    <property type="match status" value="1"/>
</dbReference>
<feature type="domain" description="Peptidase M20 dimerisation" evidence="4">
    <location>
        <begin position="193"/>
        <end position="351"/>
    </location>
</feature>
<dbReference type="InterPro" id="IPR011650">
    <property type="entry name" value="Peptidase_M20_dimer"/>
</dbReference>